<feature type="transmembrane region" description="Helical" evidence="1">
    <location>
        <begin position="134"/>
        <end position="154"/>
    </location>
</feature>
<keyword evidence="1" id="KW-0812">Transmembrane</keyword>
<gene>
    <name evidence="2" type="ORF">CLV35_1210</name>
</gene>
<proteinExistence type="predicted"/>
<reference evidence="2 3" key="1">
    <citation type="submission" date="2018-10" db="EMBL/GenBank/DDBJ databases">
        <title>Genomic Encyclopedia of Archaeal and Bacterial Type Strains, Phase II (KMG-II): from individual species to whole genera.</title>
        <authorList>
            <person name="Goeker M."/>
        </authorList>
    </citation>
    <scope>NUCLEOTIDE SEQUENCE [LARGE SCALE GENOMIC DNA]</scope>
    <source>
        <strain evidence="2 3">RP-AC37</strain>
    </source>
</reference>
<name>A0A420XRP3_9ACTN</name>
<sequence>MILRAAPRWVQGRRPCAIVTPVSVDGDLAVVGVVAAVAGIGVTVGVALRTWRLPEPLPWRRSLRIPTESPAGRVLAQLGRARDTARRVLAALGRRPREKDYSGDGLVAFAAVAFVVFVALAVASITFARIEKDALRVVAVASVVASCALVGVLLRWGSRIRMRRALPWLVLVFLGDAGIALAPATFAKPWFAQGRFDHRAQWLPQQGGLLDRAKAALKIWDLELVFHVLAQSLGLTMLLVAVISSAGYVVRLSRRTRPRTGVRSLVGATSLVVVGAVLASGALATVPARLLGTSVWEASASESSVSAESTPPVALQADARGRVALLFARCGRDRILDLTIDGKPVGQAFLGVPATSPVTRIALPAGTGTMTVRFRTTRSFSRTVVFPSRPKPKGFLPAKRGVTVQQFSKAGYAC</sequence>
<feature type="transmembrane region" description="Helical" evidence="1">
    <location>
        <begin position="224"/>
        <end position="250"/>
    </location>
</feature>
<dbReference type="AlphaFoldDB" id="A0A420XRP3"/>
<dbReference type="InParanoid" id="A0A420XRP3"/>
<feature type="transmembrane region" description="Helical" evidence="1">
    <location>
        <begin position="105"/>
        <end position="128"/>
    </location>
</feature>
<evidence type="ECO:0000256" key="1">
    <source>
        <dbReference type="SAM" id="Phobius"/>
    </source>
</evidence>
<dbReference type="Proteomes" id="UP000281955">
    <property type="component" value="Unassembled WGS sequence"/>
</dbReference>
<feature type="transmembrane region" description="Helical" evidence="1">
    <location>
        <begin position="166"/>
        <end position="186"/>
    </location>
</feature>
<protein>
    <submittedName>
        <fullName evidence="2">Uncharacterized protein</fullName>
    </submittedName>
</protein>
<feature type="transmembrane region" description="Helical" evidence="1">
    <location>
        <begin position="262"/>
        <end position="284"/>
    </location>
</feature>
<dbReference type="EMBL" id="RBWV01000010">
    <property type="protein sequence ID" value="RKS77522.1"/>
    <property type="molecule type" value="Genomic_DNA"/>
</dbReference>
<keyword evidence="3" id="KW-1185">Reference proteome</keyword>
<organism evidence="2 3">
    <name type="scientific">Motilibacter peucedani</name>
    <dbReference type="NCBI Taxonomy" id="598650"/>
    <lineage>
        <taxon>Bacteria</taxon>
        <taxon>Bacillati</taxon>
        <taxon>Actinomycetota</taxon>
        <taxon>Actinomycetes</taxon>
        <taxon>Motilibacterales</taxon>
        <taxon>Motilibacteraceae</taxon>
        <taxon>Motilibacter</taxon>
    </lineage>
</organism>
<keyword evidence="1" id="KW-0472">Membrane</keyword>
<evidence type="ECO:0000313" key="2">
    <source>
        <dbReference type="EMBL" id="RKS77522.1"/>
    </source>
</evidence>
<keyword evidence="1" id="KW-1133">Transmembrane helix</keyword>
<feature type="transmembrane region" description="Helical" evidence="1">
    <location>
        <begin position="28"/>
        <end position="51"/>
    </location>
</feature>
<comment type="caution">
    <text evidence="2">The sequence shown here is derived from an EMBL/GenBank/DDBJ whole genome shotgun (WGS) entry which is preliminary data.</text>
</comment>
<accession>A0A420XRP3</accession>
<evidence type="ECO:0000313" key="3">
    <source>
        <dbReference type="Proteomes" id="UP000281955"/>
    </source>
</evidence>